<sequence length="135" mass="15075">MAERLREIWSGFAEVTTRNLTGKGVEGIIVPHRADYAPDDSQFLPEAYEGPAARAFETLRADLAAKNKKFSRRKQAEPSPQSEAAAQRAGDDLFQGMHATTMRIERTDLDYGTYLSSDVGKAALKKHKKKRFGIF</sequence>
<organism evidence="2">
    <name type="scientific">hydrothermal vent metagenome</name>
    <dbReference type="NCBI Taxonomy" id="652676"/>
    <lineage>
        <taxon>unclassified sequences</taxon>
        <taxon>metagenomes</taxon>
        <taxon>ecological metagenomes</taxon>
    </lineage>
</organism>
<dbReference type="AlphaFoldDB" id="A0A3B0TG79"/>
<accession>A0A3B0TG79</accession>
<feature type="region of interest" description="Disordered" evidence="1">
    <location>
        <begin position="67"/>
        <end position="92"/>
    </location>
</feature>
<protein>
    <submittedName>
        <fullName evidence="2">Uncharacterized protein</fullName>
    </submittedName>
</protein>
<gene>
    <name evidence="2" type="ORF">MNBD_ALPHA05-43</name>
</gene>
<evidence type="ECO:0000256" key="1">
    <source>
        <dbReference type="SAM" id="MobiDB-lite"/>
    </source>
</evidence>
<dbReference type="EMBL" id="UOEH01000604">
    <property type="protein sequence ID" value="VAW07754.1"/>
    <property type="molecule type" value="Genomic_DNA"/>
</dbReference>
<name>A0A3B0TG79_9ZZZZ</name>
<proteinExistence type="predicted"/>
<evidence type="ECO:0000313" key="2">
    <source>
        <dbReference type="EMBL" id="VAW07754.1"/>
    </source>
</evidence>
<reference evidence="2" key="1">
    <citation type="submission" date="2018-06" db="EMBL/GenBank/DDBJ databases">
        <authorList>
            <person name="Zhirakovskaya E."/>
        </authorList>
    </citation>
    <scope>NUCLEOTIDE SEQUENCE</scope>
</reference>